<feature type="transmembrane region" description="Helical" evidence="6">
    <location>
        <begin position="66"/>
        <end position="83"/>
    </location>
</feature>
<comment type="subcellular location">
    <subcellularLocation>
        <location evidence="1">Membrane</location>
        <topology evidence="1">Multi-pass membrane protein</topology>
    </subcellularLocation>
</comment>
<evidence type="ECO:0000256" key="6">
    <source>
        <dbReference type="SAM" id="Phobius"/>
    </source>
</evidence>
<evidence type="ECO:0000313" key="8">
    <source>
        <dbReference type="Proteomes" id="UP001142055"/>
    </source>
</evidence>
<evidence type="ECO:0000256" key="3">
    <source>
        <dbReference type="ARBA" id="ARBA00022692"/>
    </source>
</evidence>
<proteinExistence type="inferred from homology"/>
<name>A0A9Q0M2U6_BLOTA</name>
<protein>
    <recommendedName>
        <fullName evidence="9">Protein YIPF</fullName>
    </recommendedName>
</protein>
<feature type="transmembrane region" description="Helical" evidence="6">
    <location>
        <begin position="180"/>
        <end position="200"/>
    </location>
</feature>
<dbReference type="GO" id="GO:0006888">
    <property type="term" value="P:endoplasmic reticulum to Golgi vesicle-mediated transport"/>
    <property type="evidence" value="ECO:0007669"/>
    <property type="project" value="InterPro"/>
</dbReference>
<dbReference type="PANTHER" id="PTHR21236:SF1">
    <property type="entry name" value="PROTEIN YIPF6"/>
    <property type="match status" value="1"/>
</dbReference>
<keyword evidence="5 6" id="KW-0472">Membrane</keyword>
<sequence>MNIPESTVNDPNRMMGSHIGSWDTLDEPIWDTISRDISSIGLKLRHILIPLSEKDVYHNVCKNWDLWGPFIFFTYIAFSLNNCGEECVGYHQSNFSSIFVILWLGNMAVCLNYKLLLNSSTEIAAENVTDDSMTTSNKPGSNYPMSIFQLLCLFGYTLAIPSIGILLLQLSTIFISGDHIYARIIVTLFFGFLYPVGSSLNMLSNYISNGKYFLIVYPILMFFTILSLYLYTFA</sequence>
<comment type="similarity">
    <text evidence="2">Belongs to the YIP1 family.</text>
</comment>
<dbReference type="InterPro" id="IPR045231">
    <property type="entry name" value="Yip1/4-like"/>
</dbReference>
<feature type="transmembrane region" description="Helical" evidence="6">
    <location>
        <begin position="95"/>
        <end position="116"/>
    </location>
</feature>
<accession>A0A9Q0M2U6</accession>
<dbReference type="GO" id="GO:0016020">
    <property type="term" value="C:membrane"/>
    <property type="evidence" value="ECO:0007669"/>
    <property type="project" value="UniProtKB-SubCell"/>
</dbReference>
<feature type="transmembrane region" description="Helical" evidence="6">
    <location>
        <begin position="147"/>
        <end position="168"/>
    </location>
</feature>
<feature type="transmembrane region" description="Helical" evidence="6">
    <location>
        <begin position="212"/>
        <end position="231"/>
    </location>
</feature>
<evidence type="ECO:0000256" key="2">
    <source>
        <dbReference type="ARBA" id="ARBA00010596"/>
    </source>
</evidence>
<evidence type="ECO:0000256" key="1">
    <source>
        <dbReference type="ARBA" id="ARBA00004141"/>
    </source>
</evidence>
<dbReference type="AlphaFoldDB" id="A0A9Q0M2U6"/>
<dbReference type="EMBL" id="JAPWDV010000003">
    <property type="protein sequence ID" value="KAJ6217852.1"/>
    <property type="molecule type" value="Genomic_DNA"/>
</dbReference>
<organism evidence="7 8">
    <name type="scientific">Blomia tropicalis</name>
    <name type="common">Mite</name>
    <dbReference type="NCBI Taxonomy" id="40697"/>
    <lineage>
        <taxon>Eukaryota</taxon>
        <taxon>Metazoa</taxon>
        <taxon>Ecdysozoa</taxon>
        <taxon>Arthropoda</taxon>
        <taxon>Chelicerata</taxon>
        <taxon>Arachnida</taxon>
        <taxon>Acari</taxon>
        <taxon>Acariformes</taxon>
        <taxon>Sarcoptiformes</taxon>
        <taxon>Astigmata</taxon>
        <taxon>Glycyphagoidea</taxon>
        <taxon>Echimyopodidae</taxon>
        <taxon>Blomia</taxon>
    </lineage>
</organism>
<evidence type="ECO:0000256" key="4">
    <source>
        <dbReference type="ARBA" id="ARBA00022989"/>
    </source>
</evidence>
<dbReference type="PANTHER" id="PTHR21236">
    <property type="entry name" value="GOLGI MEMBRANE PROTEIN YIP1"/>
    <property type="match status" value="1"/>
</dbReference>
<keyword evidence="4 6" id="KW-1133">Transmembrane helix</keyword>
<dbReference type="GO" id="GO:0005802">
    <property type="term" value="C:trans-Golgi network"/>
    <property type="evidence" value="ECO:0007669"/>
    <property type="project" value="TreeGrafter"/>
</dbReference>
<keyword evidence="8" id="KW-1185">Reference proteome</keyword>
<dbReference type="OMA" id="VMAMFGW"/>
<evidence type="ECO:0008006" key="9">
    <source>
        <dbReference type="Google" id="ProtNLM"/>
    </source>
</evidence>
<dbReference type="Proteomes" id="UP001142055">
    <property type="component" value="Chromosome 3"/>
</dbReference>
<reference evidence="7" key="1">
    <citation type="submission" date="2022-12" db="EMBL/GenBank/DDBJ databases">
        <title>Genome assemblies of Blomia tropicalis.</title>
        <authorList>
            <person name="Cui Y."/>
        </authorList>
    </citation>
    <scope>NUCLEOTIDE SEQUENCE</scope>
    <source>
        <tissue evidence="7">Adult mites</tissue>
    </source>
</reference>
<keyword evidence="3 6" id="KW-0812">Transmembrane</keyword>
<evidence type="ECO:0000313" key="7">
    <source>
        <dbReference type="EMBL" id="KAJ6217852.1"/>
    </source>
</evidence>
<gene>
    <name evidence="7" type="ORF">RDWZM_009009</name>
</gene>
<comment type="caution">
    <text evidence="7">The sequence shown here is derived from an EMBL/GenBank/DDBJ whole genome shotgun (WGS) entry which is preliminary data.</text>
</comment>
<dbReference type="OrthoDB" id="411251at2759"/>
<evidence type="ECO:0000256" key="5">
    <source>
        <dbReference type="ARBA" id="ARBA00023136"/>
    </source>
</evidence>